<dbReference type="AlphaFoldDB" id="A0A6V1NXC2"/>
<name>A0A6V1NXC2_HETAK</name>
<dbReference type="EMBL" id="HBIU01011158">
    <property type="protein sequence ID" value="CAE0626191.1"/>
    <property type="molecule type" value="Transcribed_RNA"/>
</dbReference>
<accession>A0A6V1NXC2</accession>
<organism evidence="1">
    <name type="scientific">Heterosigma akashiwo</name>
    <name type="common">Chromophytic alga</name>
    <name type="synonym">Heterosigma carterae</name>
    <dbReference type="NCBI Taxonomy" id="2829"/>
    <lineage>
        <taxon>Eukaryota</taxon>
        <taxon>Sar</taxon>
        <taxon>Stramenopiles</taxon>
        <taxon>Ochrophyta</taxon>
        <taxon>Raphidophyceae</taxon>
        <taxon>Chattonellales</taxon>
        <taxon>Chattonellaceae</taxon>
        <taxon>Heterosigma</taxon>
    </lineage>
</organism>
<gene>
    <name evidence="1" type="ORF">HAKA00212_LOCUS4866</name>
</gene>
<proteinExistence type="predicted"/>
<reference evidence="1" key="1">
    <citation type="submission" date="2021-01" db="EMBL/GenBank/DDBJ databases">
        <authorList>
            <person name="Corre E."/>
            <person name="Pelletier E."/>
            <person name="Niang G."/>
            <person name="Scheremetjew M."/>
            <person name="Finn R."/>
            <person name="Kale V."/>
            <person name="Holt S."/>
            <person name="Cochrane G."/>
            <person name="Meng A."/>
            <person name="Brown T."/>
            <person name="Cohen L."/>
        </authorList>
    </citation>
    <scope>NUCLEOTIDE SEQUENCE</scope>
    <source>
        <strain evidence="1">CCMP3107</strain>
    </source>
</reference>
<sequence>MNRWPYRQIRSINGKVETLLCKAIQSQDNEEIEACKAKIELLQMKKIFVMMAATWKSNEAYKVLNLPAESLANEDSFSHMIEIALRCTIEEVNALVVKTG</sequence>
<evidence type="ECO:0000313" key="1">
    <source>
        <dbReference type="EMBL" id="CAE0626191.1"/>
    </source>
</evidence>
<protein>
    <submittedName>
        <fullName evidence="1">Uncharacterized protein</fullName>
    </submittedName>
</protein>